<keyword evidence="3" id="KW-1185">Reference proteome</keyword>
<protein>
    <submittedName>
        <fullName evidence="2">Uncharacterized protein</fullName>
    </submittedName>
</protein>
<dbReference type="EMBL" id="JBICBM010000010">
    <property type="protein sequence ID" value="MFF9884248.1"/>
    <property type="molecule type" value="Genomic_DNA"/>
</dbReference>
<sequence length="46" mass="5374">MKYELRQEQARTKTMRLLIAELSLELEQAKAEIKDTSGIARLQGRR</sequence>
<dbReference type="Proteomes" id="UP001603418">
    <property type="component" value="Unassembled WGS sequence"/>
</dbReference>
<evidence type="ECO:0000313" key="3">
    <source>
        <dbReference type="Proteomes" id="UP001603418"/>
    </source>
</evidence>
<reference evidence="2 3" key="1">
    <citation type="submission" date="2024-10" db="EMBL/GenBank/DDBJ databases">
        <title>The Natural Products Discovery Center: Release of the First 8490 Sequenced Strains for Exploring Actinobacteria Biosynthetic Diversity.</title>
        <authorList>
            <person name="Kalkreuter E."/>
            <person name="Kautsar S.A."/>
            <person name="Yang D."/>
            <person name="Bader C.D."/>
            <person name="Teijaro C.N."/>
            <person name="Fluegel L."/>
            <person name="Davis C.M."/>
            <person name="Simpson J.R."/>
            <person name="Lauterbach L."/>
            <person name="Steele A.D."/>
            <person name="Gui C."/>
            <person name="Meng S."/>
            <person name="Li G."/>
            <person name="Viehrig K."/>
            <person name="Ye F."/>
            <person name="Su P."/>
            <person name="Kiefer A.F."/>
            <person name="Nichols A."/>
            <person name="Cepeda A.J."/>
            <person name="Yan W."/>
            <person name="Fan B."/>
            <person name="Jiang Y."/>
            <person name="Adhikari A."/>
            <person name="Zheng C.-J."/>
            <person name="Schuster L."/>
            <person name="Cowan T.M."/>
            <person name="Smanski M.J."/>
            <person name="Chevrette M.G."/>
            <person name="De Carvalho L.P.S."/>
            <person name="Shen B."/>
        </authorList>
    </citation>
    <scope>NUCLEOTIDE SEQUENCE [LARGE SCALE GENOMIC DNA]</scope>
    <source>
        <strain evidence="2 3">NPDC013366</strain>
    </source>
</reference>
<evidence type="ECO:0000256" key="1">
    <source>
        <dbReference type="SAM" id="Coils"/>
    </source>
</evidence>
<comment type="caution">
    <text evidence="2">The sequence shown here is derived from an EMBL/GenBank/DDBJ whole genome shotgun (WGS) entry which is preliminary data.</text>
</comment>
<name>A0ABW6Z016_9ACTN</name>
<dbReference type="RefSeq" id="WP_167513287.1">
    <property type="nucleotide sequence ID" value="NZ_JBICAB010000007.1"/>
</dbReference>
<keyword evidence="1" id="KW-0175">Coiled coil</keyword>
<gene>
    <name evidence="2" type="ORF">ACF1HC_21990</name>
</gene>
<proteinExistence type="predicted"/>
<feature type="coiled-coil region" evidence="1">
    <location>
        <begin position="12"/>
        <end position="39"/>
    </location>
</feature>
<accession>A0ABW6Z016</accession>
<evidence type="ECO:0000313" key="2">
    <source>
        <dbReference type="EMBL" id="MFF9884248.1"/>
    </source>
</evidence>
<organism evidence="2 3">
    <name type="scientific">Streptomyces eurythermus</name>
    <dbReference type="NCBI Taxonomy" id="42237"/>
    <lineage>
        <taxon>Bacteria</taxon>
        <taxon>Bacillati</taxon>
        <taxon>Actinomycetota</taxon>
        <taxon>Actinomycetes</taxon>
        <taxon>Kitasatosporales</taxon>
        <taxon>Streptomycetaceae</taxon>
        <taxon>Streptomyces</taxon>
    </lineage>
</organism>